<keyword evidence="3 4" id="KW-0436">Ligase</keyword>
<comment type="similarity">
    <text evidence="3 4">In the C-terminal section; belongs to the PPC synthetase family.</text>
</comment>
<keyword evidence="3" id="KW-0511">Multifunctional enzyme</keyword>
<name>A0A0R2CW23_9LACO</name>
<keyword evidence="2 3" id="KW-0456">Lyase</keyword>
<dbReference type="PANTHER" id="PTHR14359:SF6">
    <property type="entry name" value="PHOSPHOPANTOTHENOYLCYSTEINE DECARBOXYLASE"/>
    <property type="match status" value="1"/>
</dbReference>
<dbReference type="EC" id="6.3.2.5" evidence="3"/>
<accession>A0A0R2CW23</accession>
<gene>
    <name evidence="3" type="primary">coaBC</name>
    <name evidence="7" type="ORF">FC56_GL000612</name>
</gene>
<keyword evidence="8" id="KW-1185">Reference proteome</keyword>
<organism evidence="7 8">
    <name type="scientific">Lentilactobacillus senioris DSM 24302 = JCM 17472</name>
    <dbReference type="NCBI Taxonomy" id="1423802"/>
    <lineage>
        <taxon>Bacteria</taxon>
        <taxon>Bacillati</taxon>
        <taxon>Bacillota</taxon>
        <taxon>Bacilli</taxon>
        <taxon>Lactobacillales</taxon>
        <taxon>Lactobacillaceae</taxon>
        <taxon>Lentilactobacillus</taxon>
    </lineage>
</organism>
<proteinExistence type="inferred from homology"/>
<keyword evidence="3 4" id="KW-0285">Flavoprotein</keyword>
<comment type="caution">
    <text evidence="3">Lacks conserved residue(s) required for the propagation of feature annotation.</text>
</comment>
<dbReference type="InterPro" id="IPR007085">
    <property type="entry name" value="DNA/pantothenate-metab_flavo_C"/>
</dbReference>
<comment type="function">
    <text evidence="4">Catalyzes two steps in the biosynthesis of coenzyme A. In the first step cysteine is conjugated to 4'-phosphopantothenate to form 4-phosphopantothenoylcysteine, in the latter compound is decarboxylated to form 4'-phosphopantotheine.</text>
</comment>
<evidence type="ECO:0000313" key="7">
    <source>
        <dbReference type="EMBL" id="KRM93892.1"/>
    </source>
</evidence>
<dbReference type="GO" id="GO:0004632">
    <property type="term" value="F:phosphopantothenate--cysteine ligase activity"/>
    <property type="evidence" value="ECO:0007669"/>
    <property type="project" value="UniProtKB-UniRule"/>
</dbReference>
<comment type="cofactor">
    <cofactor evidence="3">
        <name>Mg(2+)</name>
        <dbReference type="ChEBI" id="CHEBI:18420"/>
    </cofactor>
</comment>
<keyword evidence="3" id="KW-0460">Magnesium</keyword>
<evidence type="ECO:0000256" key="3">
    <source>
        <dbReference type="HAMAP-Rule" id="MF_02225"/>
    </source>
</evidence>
<keyword evidence="1 3" id="KW-0210">Decarboxylase</keyword>
<feature type="binding site" evidence="3">
    <location>
        <position position="279"/>
    </location>
    <ligand>
        <name>CTP</name>
        <dbReference type="ChEBI" id="CHEBI:37563"/>
    </ligand>
</feature>
<keyword evidence="3 4" id="KW-0288">FMN</keyword>
<dbReference type="InterPro" id="IPR005252">
    <property type="entry name" value="CoaBC"/>
</dbReference>
<comment type="caution">
    <text evidence="7">The sequence shown here is derived from an EMBL/GenBank/DDBJ whole genome shotgun (WGS) entry which is preliminary data.</text>
</comment>
<evidence type="ECO:0000256" key="4">
    <source>
        <dbReference type="RuleBase" id="RU364078"/>
    </source>
</evidence>
<dbReference type="PANTHER" id="PTHR14359">
    <property type="entry name" value="HOMO-OLIGOMERIC FLAVIN CONTAINING CYS DECARBOXYLASE FAMILY"/>
    <property type="match status" value="1"/>
</dbReference>
<dbReference type="Proteomes" id="UP000051256">
    <property type="component" value="Unassembled WGS sequence"/>
</dbReference>
<dbReference type="AlphaFoldDB" id="A0A0R2CW23"/>
<dbReference type="HAMAP" id="MF_02225">
    <property type="entry name" value="CoaBC"/>
    <property type="match status" value="1"/>
</dbReference>
<evidence type="ECO:0000256" key="2">
    <source>
        <dbReference type="ARBA" id="ARBA00023239"/>
    </source>
</evidence>
<dbReference type="GO" id="GO:0015937">
    <property type="term" value="P:coenzyme A biosynthetic process"/>
    <property type="evidence" value="ECO:0007669"/>
    <property type="project" value="UniProtKB-UniRule"/>
</dbReference>
<feature type="binding site" evidence="3">
    <location>
        <position position="289"/>
    </location>
    <ligand>
        <name>CTP</name>
        <dbReference type="ChEBI" id="CHEBI:37563"/>
    </ligand>
</feature>
<dbReference type="GO" id="GO:0046872">
    <property type="term" value="F:metal ion binding"/>
    <property type="evidence" value="ECO:0007669"/>
    <property type="project" value="UniProtKB-KW"/>
</dbReference>
<dbReference type="SUPFAM" id="SSF52507">
    <property type="entry name" value="Homo-oligomeric flavin-containing Cys decarboxylases, HFCD"/>
    <property type="match status" value="1"/>
</dbReference>
<dbReference type="GO" id="GO:0010181">
    <property type="term" value="F:FMN binding"/>
    <property type="evidence" value="ECO:0007669"/>
    <property type="project" value="UniProtKB-UniRule"/>
</dbReference>
<evidence type="ECO:0000313" key="8">
    <source>
        <dbReference type="Proteomes" id="UP000051256"/>
    </source>
</evidence>
<dbReference type="EC" id="4.1.1.36" evidence="3"/>
<evidence type="ECO:0000259" key="5">
    <source>
        <dbReference type="Pfam" id="PF02441"/>
    </source>
</evidence>
<comment type="similarity">
    <text evidence="3 4">In the N-terminal section; belongs to the HFCD (homo-oligomeric flavin containing Cys decarboxylase) superfamily.</text>
</comment>
<feature type="binding site" evidence="3">
    <location>
        <position position="340"/>
    </location>
    <ligand>
        <name>CTP</name>
        <dbReference type="ChEBI" id="CHEBI:37563"/>
    </ligand>
</feature>
<reference evidence="7 8" key="1">
    <citation type="journal article" date="2015" name="Genome Announc.">
        <title>Expanding the biotechnology potential of lactobacilli through comparative genomics of 213 strains and associated genera.</title>
        <authorList>
            <person name="Sun Z."/>
            <person name="Harris H.M."/>
            <person name="McCann A."/>
            <person name="Guo C."/>
            <person name="Argimon S."/>
            <person name="Zhang W."/>
            <person name="Yang X."/>
            <person name="Jeffery I.B."/>
            <person name="Cooney J.C."/>
            <person name="Kagawa T.F."/>
            <person name="Liu W."/>
            <person name="Song Y."/>
            <person name="Salvetti E."/>
            <person name="Wrobel A."/>
            <person name="Rasinkangas P."/>
            <person name="Parkhill J."/>
            <person name="Rea M.C."/>
            <person name="O'Sullivan O."/>
            <person name="Ritari J."/>
            <person name="Douillard F.P."/>
            <person name="Paul Ross R."/>
            <person name="Yang R."/>
            <person name="Briner A.E."/>
            <person name="Felis G.E."/>
            <person name="de Vos W.M."/>
            <person name="Barrangou R."/>
            <person name="Klaenhammer T.R."/>
            <person name="Caufield P.W."/>
            <person name="Cui Y."/>
            <person name="Zhang H."/>
            <person name="O'Toole P.W."/>
        </authorList>
    </citation>
    <scope>NUCLEOTIDE SEQUENCE [LARGE SCALE GENOMIC DNA]</scope>
    <source>
        <strain evidence="7 8">DSM 24302</strain>
    </source>
</reference>
<dbReference type="GO" id="GO:0004633">
    <property type="term" value="F:phosphopantothenoylcysteine decarboxylase activity"/>
    <property type="evidence" value="ECO:0007669"/>
    <property type="project" value="UniProtKB-UniRule"/>
</dbReference>
<dbReference type="RefSeq" id="WP_056978369.1">
    <property type="nucleotide sequence ID" value="NZ_AYZR01000008.1"/>
</dbReference>
<comment type="catalytic activity">
    <reaction evidence="3 4">
        <text>N-[(R)-4-phosphopantothenoyl]-L-cysteine + H(+) = (R)-4'-phosphopantetheine + CO2</text>
        <dbReference type="Rhea" id="RHEA:16793"/>
        <dbReference type="ChEBI" id="CHEBI:15378"/>
        <dbReference type="ChEBI" id="CHEBI:16526"/>
        <dbReference type="ChEBI" id="CHEBI:59458"/>
        <dbReference type="ChEBI" id="CHEBI:61723"/>
        <dbReference type="EC" id="4.1.1.36"/>
    </reaction>
</comment>
<dbReference type="Gene3D" id="3.40.50.1950">
    <property type="entry name" value="Flavin prenyltransferase-like"/>
    <property type="match status" value="1"/>
</dbReference>
<feature type="region of interest" description="Phosphopantothenoylcysteine decarboxylase" evidence="3">
    <location>
        <begin position="1"/>
        <end position="190"/>
    </location>
</feature>
<dbReference type="UniPathway" id="UPA00241">
    <property type="reaction ID" value="UER00353"/>
</dbReference>
<comment type="catalytic activity">
    <reaction evidence="3 4">
        <text>(R)-4'-phosphopantothenate + L-cysteine + CTP = N-[(R)-4-phosphopantothenoyl]-L-cysteine + CMP + diphosphate + H(+)</text>
        <dbReference type="Rhea" id="RHEA:19397"/>
        <dbReference type="ChEBI" id="CHEBI:10986"/>
        <dbReference type="ChEBI" id="CHEBI:15378"/>
        <dbReference type="ChEBI" id="CHEBI:33019"/>
        <dbReference type="ChEBI" id="CHEBI:35235"/>
        <dbReference type="ChEBI" id="CHEBI:37563"/>
        <dbReference type="ChEBI" id="CHEBI:59458"/>
        <dbReference type="ChEBI" id="CHEBI:60377"/>
        <dbReference type="EC" id="6.3.2.5"/>
    </reaction>
</comment>
<feature type="domain" description="Flavoprotein" evidence="5">
    <location>
        <begin position="5"/>
        <end position="178"/>
    </location>
</feature>
<comment type="pathway">
    <text evidence="3 4">Cofactor biosynthesis; coenzyme A biosynthesis; CoA from (R)-pantothenate: step 2/5.</text>
</comment>
<dbReference type="PATRIC" id="fig|1423802.4.peg.621"/>
<feature type="region of interest" description="Phosphopantothenate--cysteine ligase" evidence="3">
    <location>
        <begin position="191"/>
        <end position="404"/>
    </location>
</feature>
<feature type="binding site" evidence="3">
    <location>
        <begin position="307"/>
        <end position="310"/>
    </location>
    <ligand>
        <name>CTP</name>
        <dbReference type="ChEBI" id="CHEBI:37563"/>
    </ligand>
</feature>
<dbReference type="Pfam" id="PF02441">
    <property type="entry name" value="Flavoprotein"/>
    <property type="match status" value="1"/>
</dbReference>
<feature type="binding site" evidence="3">
    <location>
        <position position="344"/>
    </location>
    <ligand>
        <name>CTP</name>
        <dbReference type="ChEBI" id="CHEBI:37563"/>
    </ligand>
</feature>
<sequence length="404" mass="43387">MLKNKNVTLYVTGSIAVYKSLELTRLLVKQHNNVTVVMTKSATEFVTPLTFMTVSKNHVYVDEFETPNADRVNHIFLADQTDVAIVAPATANTIAKMANGIADNIVTSALLATTSPVFVVPTMNSHMLANPATDANLAKLASFGIAVMPPATGFLAEGYEGKGRMPEPTAILDWVQERLQPTPQSLAGKKIIVTAGGTRERIDPVRYLTNDSSGKMGVAVATAAQQAGAEVTLIAGSMKVTPPTGINVISVTSTNDMYEAVNEQFASADGLVMAAAVSDFRPATSADHKIKKDKDHPGMTLELVENPDIVATMGAKKRADQFLVGFAAETNDLKQNAQKKLTAKHLDLMVANDVSQSQIGFNSDDNQVTFMWPDGRQQQTPIESKAKVAEEIVDIIATDILKEK</sequence>
<dbReference type="GO" id="GO:0071513">
    <property type="term" value="C:phosphopantothenoylcysteine decarboxylase complex"/>
    <property type="evidence" value="ECO:0007669"/>
    <property type="project" value="TreeGrafter"/>
</dbReference>
<feature type="binding site" evidence="3">
    <location>
        <position position="326"/>
    </location>
    <ligand>
        <name>CTP</name>
        <dbReference type="ChEBI" id="CHEBI:37563"/>
    </ligand>
</feature>
<dbReference type="GO" id="GO:0015941">
    <property type="term" value="P:pantothenate catabolic process"/>
    <property type="evidence" value="ECO:0007669"/>
    <property type="project" value="InterPro"/>
</dbReference>
<comment type="cofactor">
    <cofactor evidence="3">
        <name>FMN</name>
        <dbReference type="ChEBI" id="CHEBI:58210"/>
    </cofactor>
    <text evidence="3">Binds 1 FMN per subunit.</text>
</comment>
<dbReference type="InterPro" id="IPR036551">
    <property type="entry name" value="Flavin_trans-like"/>
</dbReference>
<dbReference type="NCBIfam" id="TIGR00521">
    <property type="entry name" value="coaBC_dfp"/>
    <property type="match status" value="1"/>
</dbReference>
<comment type="pathway">
    <text evidence="3 4">Cofactor biosynthesis; coenzyme A biosynthesis; CoA from (R)-pantothenate: step 3/5.</text>
</comment>
<dbReference type="EMBL" id="AYZR01000008">
    <property type="protein sequence ID" value="KRM93892.1"/>
    <property type="molecule type" value="Genomic_DNA"/>
</dbReference>
<dbReference type="InterPro" id="IPR035929">
    <property type="entry name" value="CoaB-like_sf"/>
</dbReference>
<feature type="domain" description="DNA/pantothenate metabolism flavoprotein C-terminal" evidence="6">
    <location>
        <begin position="186"/>
        <end position="397"/>
    </location>
</feature>
<evidence type="ECO:0000259" key="6">
    <source>
        <dbReference type="Pfam" id="PF04127"/>
    </source>
</evidence>
<comment type="function">
    <text evidence="3">Catalyzes two sequential steps in the biosynthesis of coenzyme A. In the first step cysteine is conjugated to 4'-phosphopantothenate to form 4-phosphopantothenoylcysteine. In the second step the latter compound is decarboxylated to form 4'-phosphopantotheine.</text>
</comment>
<keyword evidence="3" id="KW-0479">Metal-binding</keyword>
<protein>
    <recommendedName>
        <fullName evidence="3">Coenzyme A biosynthesis bifunctional protein CoaBC</fullName>
    </recommendedName>
    <alternativeName>
        <fullName evidence="3">DNA/pantothenate metabolism flavoprotein</fullName>
    </alternativeName>
    <alternativeName>
        <fullName evidence="3">Phosphopantothenoylcysteine synthetase/decarboxylase</fullName>
        <shortName evidence="3">PPCS-PPCDC</shortName>
    </alternativeName>
    <domain>
        <recommendedName>
            <fullName evidence="3">Phosphopantothenoylcysteine decarboxylase</fullName>
            <shortName evidence="3">PPC decarboxylase</shortName>
            <shortName evidence="3">PPC-DC</shortName>
            <ecNumber evidence="3">4.1.1.36</ecNumber>
        </recommendedName>
        <alternativeName>
            <fullName evidence="3">CoaC</fullName>
        </alternativeName>
    </domain>
    <domain>
        <recommendedName>
            <fullName evidence="3">Phosphopantothenate--cysteine ligase</fullName>
            <ecNumber evidence="3">6.3.2.5</ecNumber>
        </recommendedName>
        <alternativeName>
            <fullName evidence="3">CoaB</fullName>
        </alternativeName>
        <alternativeName>
            <fullName evidence="3">Phosphopantothenoylcysteine synthetase</fullName>
            <shortName evidence="3">PPC synthetase</shortName>
            <shortName evidence="3">PPC-S</shortName>
        </alternativeName>
    </domain>
</protein>
<dbReference type="Pfam" id="PF04127">
    <property type="entry name" value="DFP"/>
    <property type="match status" value="1"/>
</dbReference>
<dbReference type="STRING" id="1423802.FC56_GL000612"/>
<dbReference type="InterPro" id="IPR003382">
    <property type="entry name" value="Flavoprotein"/>
</dbReference>
<evidence type="ECO:0000256" key="1">
    <source>
        <dbReference type="ARBA" id="ARBA00022793"/>
    </source>
</evidence>
<dbReference type="SUPFAM" id="SSF102645">
    <property type="entry name" value="CoaB-like"/>
    <property type="match status" value="1"/>
</dbReference>
<dbReference type="Gene3D" id="3.40.50.10300">
    <property type="entry name" value="CoaB-like"/>
    <property type="match status" value="1"/>
</dbReference>